<protein>
    <submittedName>
        <fullName evidence="1">Uncharacterized protein</fullName>
    </submittedName>
</protein>
<accession>A0ACB6Z2W3</accession>
<name>A0ACB6Z2W3_THEGA</name>
<gene>
    <name evidence="1" type="ORF">BDM02DRAFT_3151168</name>
</gene>
<reference evidence="1" key="2">
    <citation type="journal article" date="2020" name="Nat. Commun.">
        <title>Large-scale genome sequencing of mycorrhizal fungi provides insights into the early evolution of symbiotic traits.</title>
        <authorList>
            <person name="Miyauchi S."/>
            <person name="Kiss E."/>
            <person name="Kuo A."/>
            <person name="Drula E."/>
            <person name="Kohler A."/>
            <person name="Sanchez-Garcia M."/>
            <person name="Morin E."/>
            <person name="Andreopoulos B."/>
            <person name="Barry K.W."/>
            <person name="Bonito G."/>
            <person name="Buee M."/>
            <person name="Carver A."/>
            <person name="Chen C."/>
            <person name="Cichocki N."/>
            <person name="Clum A."/>
            <person name="Culley D."/>
            <person name="Crous P.W."/>
            <person name="Fauchery L."/>
            <person name="Girlanda M."/>
            <person name="Hayes R.D."/>
            <person name="Keri Z."/>
            <person name="LaButti K."/>
            <person name="Lipzen A."/>
            <person name="Lombard V."/>
            <person name="Magnuson J."/>
            <person name="Maillard F."/>
            <person name="Murat C."/>
            <person name="Nolan M."/>
            <person name="Ohm R.A."/>
            <person name="Pangilinan J."/>
            <person name="Pereira M.F."/>
            <person name="Perotto S."/>
            <person name="Peter M."/>
            <person name="Pfister S."/>
            <person name="Riley R."/>
            <person name="Sitrit Y."/>
            <person name="Stielow J.B."/>
            <person name="Szollosi G."/>
            <person name="Zifcakova L."/>
            <person name="Stursova M."/>
            <person name="Spatafora J.W."/>
            <person name="Tedersoo L."/>
            <person name="Vaario L.M."/>
            <person name="Yamada A."/>
            <person name="Yan M."/>
            <person name="Wang P."/>
            <person name="Xu J."/>
            <person name="Bruns T."/>
            <person name="Baldrian P."/>
            <person name="Vilgalys R."/>
            <person name="Dunand C."/>
            <person name="Henrissat B."/>
            <person name="Grigoriev I.V."/>
            <person name="Hibbett D."/>
            <person name="Nagy L.G."/>
            <person name="Martin F.M."/>
        </authorList>
    </citation>
    <scope>NUCLEOTIDE SEQUENCE</scope>
    <source>
        <strain evidence="1">P2</strain>
    </source>
</reference>
<reference evidence="1" key="1">
    <citation type="submission" date="2019-10" db="EMBL/GenBank/DDBJ databases">
        <authorList>
            <consortium name="DOE Joint Genome Institute"/>
            <person name="Kuo A."/>
            <person name="Miyauchi S."/>
            <person name="Kiss E."/>
            <person name="Drula E."/>
            <person name="Kohler A."/>
            <person name="Sanchez-Garcia M."/>
            <person name="Andreopoulos B."/>
            <person name="Barry K.W."/>
            <person name="Bonito G."/>
            <person name="Buee M."/>
            <person name="Carver A."/>
            <person name="Chen C."/>
            <person name="Cichocki N."/>
            <person name="Clum A."/>
            <person name="Culley D."/>
            <person name="Crous P.W."/>
            <person name="Fauchery L."/>
            <person name="Girlanda M."/>
            <person name="Hayes R."/>
            <person name="Keri Z."/>
            <person name="Labutti K."/>
            <person name="Lipzen A."/>
            <person name="Lombard V."/>
            <person name="Magnuson J."/>
            <person name="Maillard F."/>
            <person name="Morin E."/>
            <person name="Murat C."/>
            <person name="Nolan M."/>
            <person name="Ohm R."/>
            <person name="Pangilinan J."/>
            <person name="Pereira M."/>
            <person name="Perotto S."/>
            <person name="Peter M."/>
            <person name="Riley R."/>
            <person name="Sitrit Y."/>
            <person name="Stielow B."/>
            <person name="Szollosi G."/>
            <person name="Zifcakova L."/>
            <person name="Stursova M."/>
            <person name="Spatafora J.W."/>
            <person name="Tedersoo L."/>
            <person name="Vaario L.-M."/>
            <person name="Yamada A."/>
            <person name="Yan M."/>
            <person name="Wang P."/>
            <person name="Xu J."/>
            <person name="Bruns T."/>
            <person name="Baldrian P."/>
            <person name="Vilgalys R."/>
            <person name="Henrissat B."/>
            <person name="Grigoriev I.V."/>
            <person name="Hibbett D."/>
            <person name="Nagy L.G."/>
            <person name="Martin F.M."/>
        </authorList>
    </citation>
    <scope>NUCLEOTIDE SEQUENCE</scope>
    <source>
        <strain evidence="1">P2</strain>
    </source>
</reference>
<evidence type="ECO:0000313" key="1">
    <source>
        <dbReference type="EMBL" id="KAF9643788.1"/>
    </source>
</evidence>
<dbReference type="Proteomes" id="UP000886501">
    <property type="component" value="Unassembled WGS sequence"/>
</dbReference>
<evidence type="ECO:0000313" key="2">
    <source>
        <dbReference type="Proteomes" id="UP000886501"/>
    </source>
</evidence>
<sequence length="251" mass="29157">MVCHRDPKFLCSSTKTIRQFFGLATDGSRCLRIIVFRRLRPIKELKEKEMLTAYLQCFFCHFCLWKKGIRHGDISLGNLMWDDRRKVGILNDFDLARFADQTGASGQDNTGTLPFMALDLLSEEGLRGEIPRRYRHEAESFAWTLICLCLATHPNAKDLACVLHKYWLDRYVKQFPRPTKKNRPGTLAEKFNISAPTTPAEVPRYEEPEDDQVFRELLVKHEVALDAQPLEEIWDELVKMGLKYSETDWTA</sequence>
<keyword evidence="2" id="KW-1185">Reference proteome</keyword>
<dbReference type="EMBL" id="MU118186">
    <property type="protein sequence ID" value="KAF9643788.1"/>
    <property type="molecule type" value="Genomic_DNA"/>
</dbReference>
<comment type="caution">
    <text evidence="1">The sequence shown here is derived from an EMBL/GenBank/DDBJ whole genome shotgun (WGS) entry which is preliminary data.</text>
</comment>
<organism evidence="1 2">
    <name type="scientific">Thelephora ganbajun</name>
    <name type="common">Ganba fungus</name>
    <dbReference type="NCBI Taxonomy" id="370292"/>
    <lineage>
        <taxon>Eukaryota</taxon>
        <taxon>Fungi</taxon>
        <taxon>Dikarya</taxon>
        <taxon>Basidiomycota</taxon>
        <taxon>Agaricomycotina</taxon>
        <taxon>Agaricomycetes</taxon>
        <taxon>Thelephorales</taxon>
        <taxon>Thelephoraceae</taxon>
        <taxon>Thelephora</taxon>
    </lineage>
</organism>
<proteinExistence type="predicted"/>